<dbReference type="Gene3D" id="3.30.450.40">
    <property type="match status" value="1"/>
</dbReference>
<dbReference type="EMBL" id="CAEZZM010000050">
    <property type="protein sequence ID" value="CAB4762109.1"/>
    <property type="molecule type" value="Genomic_DNA"/>
</dbReference>
<dbReference type="InterPro" id="IPR005471">
    <property type="entry name" value="Tscrpt_reg_IclR_N"/>
</dbReference>
<dbReference type="PANTHER" id="PTHR30136">
    <property type="entry name" value="HELIX-TURN-HELIX TRANSCRIPTIONAL REGULATOR, ICLR FAMILY"/>
    <property type="match status" value="1"/>
</dbReference>
<dbReference type="InterPro" id="IPR050707">
    <property type="entry name" value="HTH_MetabolicPath_Reg"/>
</dbReference>
<keyword evidence="1" id="KW-0805">Transcription regulation</keyword>
<dbReference type="SMART" id="SM00346">
    <property type="entry name" value="HTH_ICLR"/>
    <property type="match status" value="1"/>
</dbReference>
<dbReference type="SUPFAM" id="SSF55781">
    <property type="entry name" value="GAF domain-like"/>
    <property type="match status" value="1"/>
</dbReference>
<keyword evidence="3" id="KW-0804">Transcription</keyword>
<accession>A0A6J6KKL6</accession>
<dbReference type="GO" id="GO:0045892">
    <property type="term" value="P:negative regulation of DNA-templated transcription"/>
    <property type="evidence" value="ECO:0007669"/>
    <property type="project" value="TreeGrafter"/>
</dbReference>
<evidence type="ECO:0000313" key="7">
    <source>
        <dbReference type="EMBL" id="CAB4655174.1"/>
    </source>
</evidence>
<dbReference type="PANTHER" id="PTHR30136:SF34">
    <property type="entry name" value="TRANSCRIPTIONAL REGULATOR"/>
    <property type="match status" value="1"/>
</dbReference>
<evidence type="ECO:0000256" key="3">
    <source>
        <dbReference type="ARBA" id="ARBA00023163"/>
    </source>
</evidence>
<evidence type="ECO:0000259" key="4">
    <source>
        <dbReference type="PROSITE" id="PS51077"/>
    </source>
</evidence>
<dbReference type="EMBL" id="CAFBOT010000014">
    <property type="protein sequence ID" value="CAB4982095.1"/>
    <property type="molecule type" value="Genomic_DNA"/>
</dbReference>
<dbReference type="InterPro" id="IPR029016">
    <property type="entry name" value="GAF-like_dom_sf"/>
</dbReference>
<proteinExistence type="predicted"/>
<dbReference type="GO" id="GO:0003677">
    <property type="term" value="F:DNA binding"/>
    <property type="evidence" value="ECO:0007669"/>
    <property type="project" value="UniProtKB-KW"/>
</dbReference>
<sequence>MKQAARKDFVEAFARGLEVIKAFDELHPVLGISEVAERANLARPTAHRFLLTLEELGYVRSTPAGYMLTPKIVDLGMAYISSRGIFNLAQTHMEQLVRELDQSCSLTQLDGSDVVYVARVTVPKIIHLAVTVGARLPAAGTAMGHVLLAELDDEKIDEVIQTPTLSVFVAVQHYTRDQLLEQINFTRQHGYSISDERLSYGVRAVAVPIRASDGSVHSSLSMAAHANAVTVEQLKTEYLPRLVNAATAISQDWERFATLPNRDVASIASSIPPPYAPKLSL</sequence>
<evidence type="ECO:0000313" key="8">
    <source>
        <dbReference type="EMBL" id="CAB4762109.1"/>
    </source>
</evidence>
<evidence type="ECO:0000313" key="9">
    <source>
        <dbReference type="EMBL" id="CAB4982095.1"/>
    </source>
</evidence>
<reference evidence="6" key="1">
    <citation type="submission" date="2020-05" db="EMBL/GenBank/DDBJ databases">
        <authorList>
            <person name="Chiriac C."/>
            <person name="Salcher M."/>
            <person name="Ghai R."/>
            <person name="Kavagutti S V."/>
        </authorList>
    </citation>
    <scope>NUCLEOTIDE SEQUENCE</scope>
</reference>
<dbReference type="AlphaFoldDB" id="A0A6J6KKL6"/>
<dbReference type="EMBL" id="CAEZWH010000123">
    <property type="protein sequence ID" value="CAB4655174.1"/>
    <property type="molecule type" value="Genomic_DNA"/>
</dbReference>
<dbReference type="InterPro" id="IPR036388">
    <property type="entry name" value="WH-like_DNA-bd_sf"/>
</dbReference>
<evidence type="ECO:0000256" key="1">
    <source>
        <dbReference type="ARBA" id="ARBA00023015"/>
    </source>
</evidence>
<dbReference type="InterPro" id="IPR036390">
    <property type="entry name" value="WH_DNA-bd_sf"/>
</dbReference>
<feature type="domain" description="HTH iclR-type" evidence="4">
    <location>
        <begin position="10"/>
        <end position="70"/>
    </location>
</feature>
<feature type="domain" description="IclR-ED" evidence="5">
    <location>
        <begin position="71"/>
        <end position="255"/>
    </location>
</feature>
<gene>
    <name evidence="6" type="ORF">UFOPK2166_00775</name>
    <name evidence="7" type="ORF">UFOPK2195_00701</name>
    <name evidence="8" type="ORF">UFOPK2872_00556</name>
    <name evidence="9" type="ORF">UFOPK4000_00162</name>
</gene>
<keyword evidence="2" id="KW-0238">DNA-binding</keyword>
<dbReference type="Gene3D" id="1.10.10.10">
    <property type="entry name" value="Winged helix-like DNA-binding domain superfamily/Winged helix DNA-binding domain"/>
    <property type="match status" value="1"/>
</dbReference>
<evidence type="ECO:0000256" key="2">
    <source>
        <dbReference type="ARBA" id="ARBA00023125"/>
    </source>
</evidence>
<dbReference type="GO" id="GO:0003700">
    <property type="term" value="F:DNA-binding transcription factor activity"/>
    <property type="evidence" value="ECO:0007669"/>
    <property type="project" value="TreeGrafter"/>
</dbReference>
<evidence type="ECO:0000313" key="6">
    <source>
        <dbReference type="EMBL" id="CAB4650360.1"/>
    </source>
</evidence>
<organism evidence="6">
    <name type="scientific">freshwater metagenome</name>
    <dbReference type="NCBI Taxonomy" id="449393"/>
    <lineage>
        <taxon>unclassified sequences</taxon>
        <taxon>metagenomes</taxon>
        <taxon>ecological metagenomes</taxon>
    </lineage>
</organism>
<dbReference type="Pfam" id="PF01614">
    <property type="entry name" value="IclR_C"/>
    <property type="match status" value="1"/>
</dbReference>
<dbReference type="Pfam" id="PF09339">
    <property type="entry name" value="HTH_IclR"/>
    <property type="match status" value="1"/>
</dbReference>
<dbReference type="InterPro" id="IPR014757">
    <property type="entry name" value="Tscrpt_reg_IclR_C"/>
</dbReference>
<dbReference type="EMBL" id="CAEZWB010000093">
    <property type="protein sequence ID" value="CAB4650360.1"/>
    <property type="molecule type" value="Genomic_DNA"/>
</dbReference>
<dbReference type="SUPFAM" id="SSF46785">
    <property type="entry name" value="Winged helix' DNA-binding domain"/>
    <property type="match status" value="1"/>
</dbReference>
<dbReference type="PROSITE" id="PS51078">
    <property type="entry name" value="ICLR_ED"/>
    <property type="match status" value="1"/>
</dbReference>
<protein>
    <submittedName>
        <fullName evidence="6">Unannotated protein</fullName>
    </submittedName>
</protein>
<name>A0A6J6KKL6_9ZZZZ</name>
<dbReference type="PROSITE" id="PS51077">
    <property type="entry name" value="HTH_ICLR"/>
    <property type="match status" value="1"/>
</dbReference>
<evidence type="ECO:0000259" key="5">
    <source>
        <dbReference type="PROSITE" id="PS51078"/>
    </source>
</evidence>